<protein>
    <submittedName>
        <fullName evidence="8">Cell surface protein</fullName>
    </submittedName>
</protein>
<name>A0A0R2IAD8_9LACO</name>
<dbReference type="UniPathway" id="UPA00219"/>
<keyword evidence="2" id="KW-0808">Transferase</keyword>
<keyword evidence="3 6" id="KW-0133">Cell shape</keyword>
<dbReference type="Proteomes" id="UP000050934">
    <property type="component" value="Unassembled WGS sequence"/>
</dbReference>
<dbReference type="SUPFAM" id="SSF141523">
    <property type="entry name" value="L,D-transpeptidase catalytic domain-like"/>
    <property type="match status" value="1"/>
</dbReference>
<evidence type="ECO:0000256" key="3">
    <source>
        <dbReference type="ARBA" id="ARBA00022960"/>
    </source>
</evidence>
<dbReference type="AlphaFoldDB" id="A0A0R2IAD8"/>
<proteinExistence type="predicted"/>
<feature type="active site" description="Nucleophile" evidence="6">
    <location>
        <position position="163"/>
    </location>
</feature>
<dbReference type="GO" id="GO:0016740">
    <property type="term" value="F:transferase activity"/>
    <property type="evidence" value="ECO:0007669"/>
    <property type="project" value="UniProtKB-KW"/>
</dbReference>
<accession>A0A0R2IAD8</accession>
<feature type="active site" description="Proton donor/acceptor" evidence="6">
    <location>
        <position position="136"/>
    </location>
</feature>
<dbReference type="InterPro" id="IPR005490">
    <property type="entry name" value="LD_TPept_cat_dom"/>
</dbReference>
<keyword evidence="4 6" id="KW-0573">Peptidoglycan synthesis</keyword>
<evidence type="ECO:0000256" key="4">
    <source>
        <dbReference type="ARBA" id="ARBA00022984"/>
    </source>
</evidence>
<evidence type="ECO:0000313" key="8">
    <source>
        <dbReference type="EMBL" id="KRN58413.1"/>
    </source>
</evidence>
<evidence type="ECO:0000256" key="5">
    <source>
        <dbReference type="ARBA" id="ARBA00023316"/>
    </source>
</evidence>
<dbReference type="PATRIC" id="fig|396268.3.peg.871"/>
<feature type="domain" description="L,D-TPase catalytic" evidence="7">
    <location>
        <begin position="62"/>
        <end position="187"/>
    </location>
</feature>
<dbReference type="RefSeq" id="WP_057741744.1">
    <property type="nucleotide sequence ID" value="NZ_JQBW01000010.1"/>
</dbReference>
<organism evidence="8 9">
    <name type="scientific">Limosilactobacillus secaliphilus</name>
    <dbReference type="NCBI Taxonomy" id="396268"/>
    <lineage>
        <taxon>Bacteria</taxon>
        <taxon>Bacillati</taxon>
        <taxon>Bacillota</taxon>
        <taxon>Bacilli</taxon>
        <taxon>Lactobacillales</taxon>
        <taxon>Lactobacillaceae</taxon>
        <taxon>Limosilactobacillus</taxon>
    </lineage>
</organism>
<keyword evidence="9" id="KW-1185">Reference proteome</keyword>
<sequence length="188" mass="21413">MLRKVKRSLIAIVLIIVVLFAGWRGYIGYLEHAGKIAAPTSGQWLRSSEDKPYPDVNRYPHMWILVSKHQQRVYLINHNKVLYTMYASTGTGKNNNTPSGFYHIQAERGDSFYNNKSGEGANFWVSWKDHGIYLFHSVPVDRDGHYDKSEAAKLGKSAASHGCVRLSIQDARWLYQNIKQGTRVIITS</sequence>
<gene>
    <name evidence="8" type="ORF">IV45_GL000859</name>
</gene>
<dbReference type="Pfam" id="PF03734">
    <property type="entry name" value="YkuD"/>
    <property type="match status" value="1"/>
</dbReference>
<dbReference type="GO" id="GO:0008360">
    <property type="term" value="P:regulation of cell shape"/>
    <property type="evidence" value="ECO:0007669"/>
    <property type="project" value="UniProtKB-UniRule"/>
</dbReference>
<comment type="caution">
    <text evidence="8">The sequence shown here is derived from an EMBL/GenBank/DDBJ whole genome shotgun (WGS) entry which is preliminary data.</text>
</comment>
<evidence type="ECO:0000256" key="6">
    <source>
        <dbReference type="PROSITE-ProRule" id="PRU01373"/>
    </source>
</evidence>
<evidence type="ECO:0000256" key="1">
    <source>
        <dbReference type="ARBA" id="ARBA00004752"/>
    </source>
</evidence>
<dbReference type="CDD" id="cd16913">
    <property type="entry name" value="YkuD_like"/>
    <property type="match status" value="1"/>
</dbReference>
<evidence type="ECO:0000259" key="7">
    <source>
        <dbReference type="PROSITE" id="PS52029"/>
    </source>
</evidence>
<dbReference type="PANTHER" id="PTHR30582:SF2">
    <property type="entry name" value="L,D-TRANSPEPTIDASE YCIB-RELATED"/>
    <property type="match status" value="1"/>
</dbReference>
<evidence type="ECO:0000313" key="9">
    <source>
        <dbReference type="Proteomes" id="UP000050934"/>
    </source>
</evidence>
<dbReference type="GO" id="GO:0005576">
    <property type="term" value="C:extracellular region"/>
    <property type="evidence" value="ECO:0007669"/>
    <property type="project" value="TreeGrafter"/>
</dbReference>
<dbReference type="InterPro" id="IPR050979">
    <property type="entry name" value="LD-transpeptidase"/>
</dbReference>
<dbReference type="PROSITE" id="PS52029">
    <property type="entry name" value="LD_TPASE"/>
    <property type="match status" value="1"/>
</dbReference>
<dbReference type="PANTHER" id="PTHR30582">
    <property type="entry name" value="L,D-TRANSPEPTIDASE"/>
    <property type="match status" value="1"/>
</dbReference>
<dbReference type="GO" id="GO:0018104">
    <property type="term" value="P:peptidoglycan-protein cross-linking"/>
    <property type="evidence" value="ECO:0007669"/>
    <property type="project" value="TreeGrafter"/>
</dbReference>
<dbReference type="GO" id="GO:0071555">
    <property type="term" value="P:cell wall organization"/>
    <property type="evidence" value="ECO:0007669"/>
    <property type="project" value="UniProtKB-UniRule"/>
</dbReference>
<dbReference type="GO" id="GO:0071972">
    <property type="term" value="F:peptidoglycan L,D-transpeptidase activity"/>
    <property type="evidence" value="ECO:0007669"/>
    <property type="project" value="TreeGrafter"/>
</dbReference>
<keyword evidence="5 6" id="KW-0961">Cell wall biogenesis/degradation</keyword>
<dbReference type="EMBL" id="JQBW01000010">
    <property type="protein sequence ID" value="KRN58413.1"/>
    <property type="molecule type" value="Genomic_DNA"/>
</dbReference>
<evidence type="ECO:0000256" key="2">
    <source>
        <dbReference type="ARBA" id="ARBA00022679"/>
    </source>
</evidence>
<dbReference type="InterPro" id="IPR038063">
    <property type="entry name" value="Transpep_catalytic_dom"/>
</dbReference>
<dbReference type="Gene3D" id="2.40.440.10">
    <property type="entry name" value="L,D-transpeptidase catalytic domain-like"/>
    <property type="match status" value="1"/>
</dbReference>
<dbReference type="OrthoDB" id="177750at2"/>
<reference evidence="8 9" key="1">
    <citation type="journal article" date="2015" name="Genome Announc.">
        <title>Expanding the biotechnology potential of lactobacilli through comparative genomics of 213 strains and associated genera.</title>
        <authorList>
            <person name="Sun Z."/>
            <person name="Harris H.M."/>
            <person name="McCann A."/>
            <person name="Guo C."/>
            <person name="Argimon S."/>
            <person name="Zhang W."/>
            <person name="Yang X."/>
            <person name="Jeffery I.B."/>
            <person name="Cooney J.C."/>
            <person name="Kagawa T.F."/>
            <person name="Liu W."/>
            <person name="Song Y."/>
            <person name="Salvetti E."/>
            <person name="Wrobel A."/>
            <person name="Rasinkangas P."/>
            <person name="Parkhill J."/>
            <person name="Rea M.C."/>
            <person name="O'Sullivan O."/>
            <person name="Ritari J."/>
            <person name="Douillard F.P."/>
            <person name="Paul Ross R."/>
            <person name="Yang R."/>
            <person name="Briner A.E."/>
            <person name="Felis G.E."/>
            <person name="de Vos W.M."/>
            <person name="Barrangou R."/>
            <person name="Klaenhammer T.R."/>
            <person name="Caufield P.W."/>
            <person name="Cui Y."/>
            <person name="Zhang H."/>
            <person name="O'Toole P.W."/>
        </authorList>
    </citation>
    <scope>NUCLEOTIDE SEQUENCE [LARGE SCALE GENOMIC DNA]</scope>
    <source>
        <strain evidence="8 9">DSM 17896</strain>
    </source>
</reference>
<comment type="pathway">
    <text evidence="1 6">Cell wall biogenesis; peptidoglycan biosynthesis.</text>
</comment>